<gene>
    <name evidence="3" type="ORF">Vretimale_10849</name>
</gene>
<name>A0A8J4GGC7_9CHLO</name>
<accession>A0A8J4GGC7</accession>
<comment type="caution">
    <text evidence="3">The sequence shown here is derived from an EMBL/GenBank/DDBJ whole genome shotgun (WGS) entry which is preliminary data.</text>
</comment>
<keyword evidence="1" id="KW-0175">Coiled coil</keyword>
<evidence type="ECO:0000313" key="3">
    <source>
        <dbReference type="EMBL" id="GIM06555.1"/>
    </source>
</evidence>
<evidence type="ECO:0000256" key="2">
    <source>
        <dbReference type="SAM" id="MobiDB-lite"/>
    </source>
</evidence>
<organism evidence="3 4">
    <name type="scientific">Volvox reticuliferus</name>
    <dbReference type="NCBI Taxonomy" id="1737510"/>
    <lineage>
        <taxon>Eukaryota</taxon>
        <taxon>Viridiplantae</taxon>
        <taxon>Chlorophyta</taxon>
        <taxon>core chlorophytes</taxon>
        <taxon>Chlorophyceae</taxon>
        <taxon>CS clade</taxon>
        <taxon>Chlamydomonadales</taxon>
        <taxon>Volvocaceae</taxon>
        <taxon>Volvox</taxon>
    </lineage>
</organism>
<reference evidence="3" key="1">
    <citation type="journal article" date="2021" name="Proc. Natl. Acad. Sci. U.S.A.">
        <title>Three genomes in the algal genus Volvox reveal the fate of a haploid sex-determining region after a transition to homothallism.</title>
        <authorList>
            <person name="Yamamoto K."/>
            <person name="Hamaji T."/>
            <person name="Kawai-Toyooka H."/>
            <person name="Matsuzaki R."/>
            <person name="Takahashi F."/>
            <person name="Nishimura Y."/>
            <person name="Kawachi M."/>
            <person name="Noguchi H."/>
            <person name="Minakuchi Y."/>
            <person name="Umen J.G."/>
            <person name="Toyoda A."/>
            <person name="Nozaki H."/>
        </authorList>
    </citation>
    <scope>NUCLEOTIDE SEQUENCE</scope>
    <source>
        <strain evidence="3">NIES-3785</strain>
    </source>
</reference>
<sequence>MRFAPAKQSAAGPRSELQSLRNQITTLQEQLDASRRSNERQELQLNELRETLAAERRGLTVVREVARDYLKELATTRRQLAEAAVLAEVGLAAAEAAVVMQPSLLRSAVEDEDAEDTATEATTEMGLEATETLLGPQRGTNRNVLVNGALRVLHALESAEALRHHPPHRRKHYQHQLWHLRSPAATTSSLLTLPSPTTITAVGRGTSAVHDTSASAAELLRTVTAAVRSPQHESASVLSSVPSPPPSSSGTSLDFEHQGRSSHHRNERFGIICGLSNHHNKSDGGSISSRSTGWGL</sequence>
<proteinExistence type="predicted"/>
<dbReference type="Proteomes" id="UP000722791">
    <property type="component" value="Unassembled WGS sequence"/>
</dbReference>
<feature type="coiled-coil region" evidence="1">
    <location>
        <begin position="17"/>
        <end position="58"/>
    </location>
</feature>
<feature type="region of interest" description="Disordered" evidence="2">
    <location>
        <begin position="227"/>
        <end position="264"/>
    </location>
</feature>
<evidence type="ECO:0000313" key="4">
    <source>
        <dbReference type="Proteomes" id="UP000722791"/>
    </source>
</evidence>
<dbReference type="AlphaFoldDB" id="A0A8J4GGC7"/>
<protein>
    <submittedName>
        <fullName evidence="3">Uncharacterized protein</fullName>
    </submittedName>
</protein>
<evidence type="ECO:0000256" key="1">
    <source>
        <dbReference type="SAM" id="Coils"/>
    </source>
</evidence>
<dbReference type="EMBL" id="BNCQ01000021">
    <property type="protein sequence ID" value="GIM06555.1"/>
    <property type="molecule type" value="Genomic_DNA"/>
</dbReference>